<dbReference type="SUPFAM" id="SSF51735">
    <property type="entry name" value="NAD(P)-binding Rossmann-fold domains"/>
    <property type="match status" value="1"/>
</dbReference>
<accession>A0A5A5U284</accession>
<dbReference type="Proteomes" id="UP000323274">
    <property type="component" value="Unassembled WGS sequence"/>
</dbReference>
<comment type="similarity">
    <text evidence="1 6 9">Belongs to the pyrroline-5-carboxylate reductase family.</text>
</comment>
<evidence type="ECO:0000256" key="8">
    <source>
        <dbReference type="PIRSR" id="PIRSR000193-1"/>
    </source>
</evidence>
<dbReference type="UniPathway" id="UPA00098">
    <property type="reaction ID" value="UER00361"/>
</dbReference>
<dbReference type="AlphaFoldDB" id="A0A5A5U284"/>
<dbReference type="Pfam" id="PF03807">
    <property type="entry name" value="F420_oxidored"/>
    <property type="match status" value="1"/>
</dbReference>
<dbReference type="InterPro" id="IPR053790">
    <property type="entry name" value="P5CR-like_CS"/>
</dbReference>
<dbReference type="InterPro" id="IPR029036">
    <property type="entry name" value="P5CR_dimer"/>
</dbReference>
<evidence type="ECO:0000313" key="12">
    <source>
        <dbReference type="EMBL" id="GDZ84102.1"/>
    </source>
</evidence>
<comment type="catalytic activity">
    <reaction evidence="6 9">
        <text>L-proline + NADP(+) = (S)-1-pyrroline-5-carboxylate + NADPH + 2 H(+)</text>
        <dbReference type="Rhea" id="RHEA:14109"/>
        <dbReference type="ChEBI" id="CHEBI:15378"/>
        <dbReference type="ChEBI" id="CHEBI:17388"/>
        <dbReference type="ChEBI" id="CHEBI:57783"/>
        <dbReference type="ChEBI" id="CHEBI:58349"/>
        <dbReference type="ChEBI" id="CHEBI:60039"/>
        <dbReference type="EC" id="1.5.1.2"/>
    </reaction>
</comment>
<organism evidence="12 13">
    <name type="scientific">Leuconostoc citreum</name>
    <dbReference type="NCBI Taxonomy" id="33964"/>
    <lineage>
        <taxon>Bacteria</taxon>
        <taxon>Bacillati</taxon>
        <taxon>Bacillota</taxon>
        <taxon>Bacilli</taxon>
        <taxon>Lactobacillales</taxon>
        <taxon>Lactobacillaceae</taxon>
        <taxon>Leuconostoc</taxon>
    </lineage>
</organism>
<dbReference type="InterPro" id="IPR028939">
    <property type="entry name" value="P5C_Rdtase_cat_N"/>
</dbReference>
<proteinExistence type="inferred from homology"/>
<comment type="catalytic activity">
    <reaction evidence="6">
        <text>L-proline + NAD(+) = (S)-1-pyrroline-5-carboxylate + NADH + 2 H(+)</text>
        <dbReference type="Rhea" id="RHEA:14105"/>
        <dbReference type="ChEBI" id="CHEBI:15378"/>
        <dbReference type="ChEBI" id="CHEBI:17388"/>
        <dbReference type="ChEBI" id="CHEBI:57540"/>
        <dbReference type="ChEBI" id="CHEBI:57945"/>
        <dbReference type="ChEBI" id="CHEBI:60039"/>
        <dbReference type="EC" id="1.5.1.2"/>
    </reaction>
</comment>
<evidence type="ECO:0000256" key="3">
    <source>
        <dbReference type="ARBA" id="ARBA00022857"/>
    </source>
</evidence>
<keyword evidence="6" id="KW-0963">Cytoplasm</keyword>
<keyword evidence="4 6" id="KW-0560">Oxidoreductase</keyword>
<dbReference type="Gene3D" id="3.40.50.720">
    <property type="entry name" value="NAD(P)-binding Rossmann-like Domain"/>
    <property type="match status" value="1"/>
</dbReference>
<dbReference type="FunFam" id="1.10.3730.10:FF:000001">
    <property type="entry name" value="Pyrroline-5-carboxylate reductase"/>
    <property type="match status" value="1"/>
</dbReference>
<dbReference type="Gene3D" id="1.10.3730.10">
    <property type="entry name" value="ProC C-terminal domain-like"/>
    <property type="match status" value="1"/>
</dbReference>
<dbReference type="EMBL" id="BJJW01000008">
    <property type="protein sequence ID" value="GDZ84102.1"/>
    <property type="molecule type" value="Genomic_DNA"/>
</dbReference>
<comment type="subcellular location">
    <subcellularLocation>
        <location evidence="6">Cytoplasm</location>
    </subcellularLocation>
</comment>
<dbReference type="Pfam" id="PF14748">
    <property type="entry name" value="P5CR_dimer"/>
    <property type="match status" value="1"/>
</dbReference>
<dbReference type="SUPFAM" id="SSF48179">
    <property type="entry name" value="6-phosphogluconate dehydrogenase C-terminal domain-like"/>
    <property type="match status" value="1"/>
</dbReference>
<keyword evidence="2 6" id="KW-0641">Proline biosynthesis</keyword>
<evidence type="ECO:0000256" key="4">
    <source>
        <dbReference type="ARBA" id="ARBA00023002"/>
    </source>
</evidence>
<evidence type="ECO:0000259" key="11">
    <source>
        <dbReference type="Pfam" id="PF14748"/>
    </source>
</evidence>
<dbReference type="InterPro" id="IPR000304">
    <property type="entry name" value="Pyrroline-COOH_reductase"/>
</dbReference>
<dbReference type="NCBIfam" id="TIGR00112">
    <property type="entry name" value="proC"/>
    <property type="match status" value="1"/>
</dbReference>
<name>A0A5A5U284_LEUCI</name>
<evidence type="ECO:0000256" key="1">
    <source>
        <dbReference type="ARBA" id="ARBA00005525"/>
    </source>
</evidence>
<evidence type="ECO:0000256" key="2">
    <source>
        <dbReference type="ARBA" id="ARBA00022650"/>
    </source>
</evidence>
<evidence type="ECO:0000256" key="7">
    <source>
        <dbReference type="NCBIfam" id="TIGR00112"/>
    </source>
</evidence>
<comment type="function">
    <text evidence="5 6">Catalyzes the reduction of 1-pyrroline-5-carboxylate (PCA) to L-proline.</text>
</comment>
<protein>
    <recommendedName>
        <fullName evidence="6 7">Pyrroline-5-carboxylate reductase</fullName>
        <shortName evidence="6">P5C reductase</shortName>
        <shortName evidence="6">P5CR</shortName>
        <ecNumber evidence="6 7">1.5.1.2</ecNumber>
    </recommendedName>
    <alternativeName>
        <fullName evidence="6">PCA reductase</fullName>
    </alternativeName>
</protein>
<sequence>MSTYGFIGTGNMAQAMMKGLLRQGVPAKDIHITSPRSAEKLAAELGVVAMSPESLVAASDLVVLAFLPNQLEKIVQPLNLQDKLVVSVLAGVTLETLSAATKSTQIVRTLPNVNVAINQGVIAYASTVLSATHEKVFQQFVDSLGQHFDVSESQFATFSAVAGSGPAYVFKFIAALAQAGTQNGLEATLATKIATQTVLGSAEMLTQSDLTAQALQNAVASPGGSTRAGLDDFDTQNFDAVVAHAILATIKHKHL</sequence>
<evidence type="ECO:0000313" key="13">
    <source>
        <dbReference type="Proteomes" id="UP000323274"/>
    </source>
</evidence>
<dbReference type="RefSeq" id="WP_004899198.1">
    <property type="nucleotide sequence ID" value="NZ_BJJW01000008.1"/>
</dbReference>
<dbReference type="InterPro" id="IPR008927">
    <property type="entry name" value="6-PGluconate_DH-like_C_sf"/>
</dbReference>
<dbReference type="GO" id="GO:0005737">
    <property type="term" value="C:cytoplasm"/>
    <property type="evidence" value="ECO:0007669"/>
    <property type="project" value="UniProtKB-SubCell"/>
</dbReference>
<evidence type="ECO:0000256" key="9">
    <source>
        <dbReference type="RuleBase" id="RU003903"/>
    </source>
</evidence>
<dbReference type="EC" id="1.5.1.2" evidence="6 7"/>
<evidence type="ECO:0000259" key="10">
    <source>
        <dbReference type="Pfam" id="PF03807"/>
    </source>
</evidence>
<evidence type="ECO:0000256" key="5">
    <source>
        <dbReference type="ARBA" id="ARBA00058118"/>
    </source>
</evidence>
<dbReference type="GO" id="GO:0055129">
    <property type="term" value="P:L-proline biosynthetic process"/>
    <property type="evidence" value="ECO:0007669"/>
    <property type="project" value="UniProtKB-UniRule"/>
</dbReference>
<dbReference type="PROSITE" id="PS00521">
    <property type="entry name" value="P5CR"/>
    <property type="match status" value="1"/>
</dbReference>
<dbReference type="GO" id="GO:0004735">
    <property type="term" value="F:pyrroline-5-carboxylate reductase activity"/>
    <property type="evidence" value="ECO:0007669"/>
    <property type="project" value="UniProtKB-UniRule"/>
</dbReference>
<dbReference type="InterPro" id="IPR036291">
    <property type="entry name" value="NAD(P)-bd_dom_sf"/>
</dbReference>
<feature type="domain" description="Pyrroline-5-carboxylate reductase dimerisation" evidence="11">
    <location>
        <begin position="152"/>
        <end position="252"/>
    </location>
</feature>
<feature type="binding site" evidence="8">
    <location>
        <begin position="65"/>
        <end position="68"/>
    </location>
    <ligand>
        <name>NADP(+)</name>
        <dbReference type="ChEBI" id="CHEBI:58349"/>
    </ligand>
</feature>
<dbReference type="PANTHER" id="PTHR11645">
    <property type="entry name" value="PYRROLINE-5-CARBOXYLATE REDUCTASE"/>
    <property type="match status" value="1"/>
</dbReference>
<keyword evidence="6 9" id="KW-0028">Amino-acid biosynthesis</keyword>
<feature type="domain" description="Pyrroline-5-carboxylate reductase catalytic N-terminal" evidence="10">
    <location>
        <begin position="4"/>
        <end position="91"/>
    </location>
</feature>
<gene>
    <name evidence="6 12" type="primary">proC</name>
    <name evidence="12" type="ORF">LCIT_13440</name>
</gene>
<comment type="caution">
    <text evidence="12">The sequence shown here is derived from an EMBL/GenBank/DDBJ whole genome shotgun (WGS) entry which is preliminary data.</text>
</comment>
<keyword evidence="3 6" id="KW-0521">NADP</keyword>
<comment type="pathway">
    <text evidence="6 9">Amino-acid biosynthesis; L-proline biosynthesis; L-proline from L-glutamate 5-semialdehyde: step 1/1.</text>
</comment>
<dbReference type="PIRSF" id="PIRSF000193">
    <property type="entry name" value="Pyrrol-5-carb_rd"/>
    <property type="match status" value="1"/>
</dbReference>
<feature type="binding site" evidence="8">
    <location>
        <begin position="7"/>
        <end position="12"/>
    </location>
    <ligand>
        <name>NADP(+)</name>
        <dbReference type="ChEBI" id="CHEBI:58349"/>
    </ligand>
</feature>
<dbReference type="PANTHER" id="PTHR11645:SF0">
    <property type="entry name" value="PYRROLINE-5-CARBOXYLATE REDUCTASE 3"/>
    <property type="match status" value="1"/>
</dbReference>
<reference evidence="12 13" key="1">
    <citation type="submission" date="2019-04" db="EMBL/GenBank/DDBJ databases">
        <title>A pseudo-fructophilic Leuconostoc citreum strain F192-5 isolated from peel of satsuma mandarin: the first report for isolation and characterization of strain-dependent fructophilic-like characteristics.</title>
        <authorList>
            <person name="Maeno S."/>
            <person name="Tanizawa Y."/>
            <person name="Kajikawa A."/>
            <person name="Kanesaki Y."/>
            <person name="Kubota E."/>
            <person name="Arita M."/>
            <person name="Leon D."/>
            <person name="Endo A."/>
        </authorList>
    </citation>
    <scope>NUCLEOTIDE SEQUENCE [LARGE SCALE GENOMIC DNA]</scope>
    <source>
        <strain evidence="12 13">F192-5</strain>
    </source>
</reference>
<evidence type="ECO:0000256" key="6">
    <source>
        <dbReference type="HAMAP-Rule" id="MF_01925"/>
    </source>
</evidence>
<dbReference type="HAMAP" id="MF_01925">
    <property type="entry name" value="P5C_reductase"/>
    <property type="match status" value="1"/>
</dbReference>